<feature type="domain" description="GmrSD restriction endonucleases N-terminal" evidence="1">
    <location>
        <begin position="20"/>
        <end position="250"/>
    </location>
</feature>
<dbReference type="OrthoDB" id="9798761at2"/>
<proteinExistence type="predicted"/>
<reference evidence="2 3" key="1">
    <citation type="submission" date="2019-03" db="EMBL/GenBank/DDBJ databases">
        <title>Genomic Encyclopedia of Archaeal and Bacterial Type Strains, Phase II (KMG-II): from individual species to whole genera.</title>
        <authorList>
            <person name="Goeker M."/>
        </authorList>
    </citation>
    <scope>NUCLEOTIDE SEQUENCE [LARGE SCALE GENOMIC DNA]</scope>
    <source>
        <strain evidence="2 3">RL-C</strain>
    </source>
</reference>
<dbReference type="PANTHER" id="PTHR35149">
    <property type="entry name" value="SLL5132 PROTEIN"/>
    <property type="match status" value="1"/>
</dbReference>
<dbReference type="EMBL" id="SLWB01000025">
    <property type="protein sequence ID" value="TCN61632.1"/>
    <property type="molecule type" value="Genomic_DNA"/>
</dbReference>
<dbReference type="Proteomes" id="UP000294830">
    <property type="component" value="Unassembled WGS sequence"/>
</dbReference>
<dbReference type="Pfam" id="PF03235">
    <property type="entry name" value="GmrSD_N"/>
    <property type="match status" value="1"/>
</dbReference>
<organism evidence="2 3">
    <name type="scientific">Acetobacteroides hydrogenigenes</name>
    <dbReference type="NCBI Taxonomy" id="979970"/>
    <lineage>
        <taxon>Bacteria</taxon>
        <taxon>Pseudomonadati</taxon>
        <taxon>Bacteroidota</taxon>
        <taxon>Bacteroidia</taxon>
        <taxon>Bacteroidales</taxon>
        <taxon>Rikenellaceae</taxon>
        <taxon>Acetobacteroides</taxon>
    </lineage>
</organism>
<dbReference type="RefSeq" id="WP_131840620.1">
    <property type="nucleotide sequence ID" value="NZ_SLWB01000025.1"/>
</dbReference>
<sequence>MCDNRNNFETRTVESLIGHNFFIDDYQRGYKWTVRQVVELLDDINSFEETSSTSFYCLQPLVITADKEEEGKGKKLYGDGISDIFEVIDGQQRLTTIYLILKYLGNKTYNVRYQTRSESVDYLNNIFGIISNCKIEGNLNLDTTEKSIDNFIKNVNEKWEEFIKTRNELDKIDNYHFFMAALTIVDWFTGLKKEEETCKEKLIESFKIKLLTRTRFIWYEEVNKNAKVVFRDINSGKIDLTNSERIKALFINGISDNNKEIRSLKQNELANEWNQIEVMLKDDNFWYFINNDNDKNQYQTRIDYIFELLNNSQNKDKLYTYRIYNEKSKNKELDWSEIKKFAQTLKEWYLDNDMYNLIGFIIARKFSNIKEIIKESKGCRKSEFKDKLVKIIRNKFSNDSYSIDELSYEKNLYDKTLSVLLLFNIETYRKSEPNFRFPFAYYKSTDWSLEHIHAQKANDLKTKKEILSWLIDLEALIKDKKDENKDVEVNFIKNKSEITDGLNTLSDNEEVKDFKIKAIIASLEEETSIYLQKDSIRNLALLDGKTNTKIGNNTFKDKRNTILKIDRKEDVEYTNLFIPICTRNAFMKYYSGANVQFELWGFDDRKLYLENIKSTLQNYYKDGNN</sequence>
<name>A0A4R2E5P1_9BACT</name>
<gene>
    <name evidence="2" type="ORF">CLV25_12515</name>
</gene>
<evidence type="ECO:0000313" key="2">
    <source>
        <dbReference type="EMBL" id="TCN61632.1"/>
    </source>
</evidence>
<comment type="caution">
    <text evidence="2">The sequence shown here is derived from an EMBL/GenBank/DDBJ whole genome shotgun (WGS) entry which is preliminary data.</text>
</comment>
<evidence type="ECO:0000259" key="1">
    <source>
        <dbReference type="Pfam" id="PF03235"/>
    </source>
</evidence>
<dbReference type="InterPro" id="IPR004919">
    <property type="entry name" value="GmrSD_N"/>
</dbReference>
<evidence type="ECO:0000313" key="3">
    <source>
        <dbReference type="Proteomes" id="UP000294830"/>
    </source>
</evidence>
<keyword evidence="3" id="KW-1185">Reference proteome</keyword>
<dbReference type="AlphaFoldDB" id="A0A4R2E5P1"/>
<dbReference type="PANTHER" id="PTHR35149:SF1">
    <property type="entry name" value="DUF5655 DOMAIN-CONTAINING PROTEIN"/>
    <property type="match status" value="1"/>
</dbReference>
<protein>
    <submittedName>
        <fullName evidence="2">Uncharacterized protein DUF262</fullName>
    </submittedName>
</protein>
<accession>A0A4R2E5P1</accession>